<dbReference type="InterPro" id="IPR051673">
    <property type="entry name" value="SSDNA_exonuclease_RecJ"/>
</dbReference>
<gene>
    <name evidence="9" type="ORF">A2972_04515</name>
</gene>
<evidence type="ECO:0000256" key="2">
    <source>
        <dbReference type="ARBA" id="ARBA00019841"/>
    </source>
</evidence>
<dbReference type="GO" id="GO:0006281">
    <property type="term" value="P:DNA repair"/>
    <property type="evidence" value="ECO:0007669"/>
    <property type="project" value="InterPro"/>
</dbReference>
<evidence type="ECO:0000256" key="5">
    <source>
        <dbReference type="ARBA" id="ARBA00022839"/>
    </source>
</evidence>
<evidence type="ECO:0000313" key="9">
    <source>
        <dbReference type="EMBL" id="OGC99629.1"/>
    </source>
</evidence>
<dbReference type="Pfam" id="PF17768">
    <property type="entry name" value="RecJ_OB"/>
    <property type="match status" value="1"/>
</dbReference>
<evidence type="ECO:0000259" key="7">
    <source>
        <dbReference type="Pfam" id="PF02272"/>
    </source>
</evidence>
<evidence type="ECO:0000256" key="3">
    <source>
        <dbReference type="ARBA" id="ARBA00022722"/>
    </source>
</evidence>
<protein>
    <recommendedName>
        <fullName evidence="2">Single-stranded-DNA-specific exonuclease RecJ</fullName>
    </recommendedName>
</protein>
<proteinExistence type="inferred from homology"/>
<accession>A0A1F4Z093</accession>
<dbReference type="SUPFAM" id="SSF64182">
    <property type="entry name" value="DHH phosphoesterases"/>
    <property type="match status" value="1"/>
</dbReference>
<comment type="caution">
    <text evidence="9">The sequence shown here is derived from an EMBL/GenBank/DDBJ whole genome shotgun (WGS) entry which is preliminary data.</text>
</comment>
<keyword evidence="4" id="KW-0378">Hydrolase</keyword>
<dbReference type="GO" id="GO:0008409">
    <property type="term" value="F:5'-3' exonuclease activity"/>
    <property type="evidence" value="ECO:0007669"/>
    <property type="project" value="InterPro"/>
</dbReference>
<dbReference type="Pfam" id="PF01368">
    <property type="entry name" value="DHH"/>
    <property type="match status" value="1"/>
</dbReference>
<feature type="non-terminal residue" evidence="9">
    <location>
        <position position="1"/>
    </location>
</feature>
<dbReference type="GO" id="GO:0006310">
    <property type="term" value="P:DNA recombination"/>
    <property type="evidence" value="ECO:0007669"/>
    <property type="project" value="InterPro"/>
</dbReference>
<dbReference type="InterPro" id="IPR004610">
    <property type="entry name" value="RecJ"/>
</dbReference>
<reference evidence="9 10" key="1">
    <citation type="journal article" date="2016" name="Nat. Commun.">
        <title>Thousands of microbial genomes shed light on interconnected biogeochemical processes in an aquifer system.</title>
        <authorList>
            <person name="Anantharaman K."/>
            <person name="Brown C.T."/>
            <person name="Hug L.A."/>
            <person name="Sharon I."/>
            <person name="Castelle C.J."/>
            <person name="Probst A.J."/>
            <person name="Thomas B.C."/>
            <person name="Singh A."/>
            <person name="Wilkins M.J."/>
            <person name="Karaoz U."/>
            <person name="Brodie E.L."/>
            <person name="Williams K.H."/>
            <person name="Hubbard S.S."/>
            <person name="Banfield J.F."/>
        </authorList>
    </citation>
    <scope>NUCLEOTIDE SEQUENCE [LARGE SCALE GENOMIC DNA]</scope>
</reference>
<evidence type="ECO:0000256" key="1">
    <source>
        <dbReference type="ARBA" id="ARBA00005915"/>
    </source>
</evidence>
<dbReference type="Gene3D" id="3.90.1640.30">
    <property type="match status" value="1"/>
</dbReference>
<feature type="domain" description="RecJ OB" evidence="8">
    <location>
        <begin position="369"/>
        <end position="468"/>
    </location>
</feature>
<comment type="similarity">
    <text evidence="1">Belongs to the RecJ family.</text>
</comment>
<dbReference type="Pfam" id="PF02272">
    <property type="entry name" value="DHHA1"/>
    <property type="match status" value="1"/>
</dbReference>
<dbReference type="PANTHER" id="PTHR30255:SF2">
    <property type="entry name" value="SINGLE-STRANDED-DNA-SPECIFIC EXONUCLEASE RECJ"/>
    <property type="match status" value="1"/>
</dbReference>
<feature type="domain" description="DHHA1" evidence="7">
    <location>
        <begin position="262"/>
        <end position="352"/>
    </location>
</feature>
<dbReference type="PANTHER" id="PTHR30255">
    <property type="entry name" value="SINGLE-STRANDED-DNA-SPECIFIC EXONUCLEASE RECJ"/>
    <property type="match status" value="1"/>
</dbReference>
<keyword evidence="3" id="KW-0540">Nuclease</keyword>
<dbReference type="NCBIfam" id="TIGR00644">
    <property type="entry name" value="recJ"/>
    <property type="match status" value="1"/>
</dbReference>
<dbReference type="EMBL" id="MEXM01000056">
    <property type="protein sequence ID" value="OGC99629.1"/>
    <property type="molecule type" value="Genomic_DNA"/>
</dbReference>
<dbReference type="GO" id="GO:0003676">
    <property type="term" value="F:nucleic acid binding"/>
    <property type="evidence" value="ECO:0007669"/>
    <property type="project" value="InterPro"/>
</dbReference>
<evidence type="ECO:0000259" key="8">
    <source>
        <dbReference type="Pfam" id="PF17768"/>
    </source>
</evidence>
<dbReference type="InterPro" id="IPR001667">
    <property type="entry name" value="DDH_dom"/>
</dbReference>
<dbReference type="Gene3D" id="2.40.50.460">
    <property type="match status" value="1"/>
</dbReference>
<organism evidence="9 10">
    <name type="scientific">Candidatus Amesbacteria bacterium RIFCSPLOWO2_01_FULL_47_33</name>
    <dbReference type="NCBI Taxonomy" id="1797258"/>
    <lineage>
        <taxon>Bacteria</taxon>
        <taxon>Candidatus Amesiibacteriota</taxon>
    </lineage>
</organism>
<dbReference type="InterPro" id="IPR003156">
    <property type="entry name" value="DHHA1_dom"/>
</dbReference>
<dbReference type="Proteomes" id="UP000176822">
    <property type="component" value="Unassembled WGS sequence"/>
</dbReference>
<sequence>HSGNQIFIYGDYDVDGLCSTAILWETLHAAHSGVLPHIPHRRDEGYGLSIKGIDHCLANGAKLIITVDNGIVAHEQVKYCRDHGCDLIIIDHHEPGDSLPPANVVLHSASTTASGLCWFFTREYSGSPNSETLSLCALSVICDIVPLLGINRSLAAHGLSQLNSTTRPGLLALYKEAGLLTINDHPAAINAYHVGFIIGPRLNATGRLEHALESLRLLCTRNPKQASDLAAALGSINRTRQEMTRASVTHALENADAVHLPKLLIAADKSYDQGIIGLVAAKLVEKYHRPAIVISVGDTESKASARSVPGFHITDHIRRASSMLVNVGGHAMAAGFTVETVKLEQLHKFLADLGEEKIDASLLVPKRRIDAEVSISIIDLELFLKLKAFEPFGLGNPTPVFLSRNVPVSQLRQMGQNNQHLKFKAGSLEAVYFNAPDLSIAPKNYDLIFKIGLNEWNGRSHLQMIVQDIIIEL</sequence>
<dbReference type="AlphaFoldDB" id="A0A1F4Z093"/>
<evidence type="ECO:0000313" key="10">
    <source>
        <dbReference type="Proteomes" id="UP000176822"/>
    </source>
</evidence>
<feature type="domain" description="DDH" evidence="6">
    <location>
        <begin position="5"/>
        <end position="117"/>
    </location>
</feature>
<dbReference type="InterPro" id="IPR038763">
    <property type="entry name" value="DHH_sf"/>
</dbReference>
<evidence type="ECO:0000259" key="6">
    <source>
        <dbReference type="Pfam" id="PF01368"/>
    </source>
</evidence>
<evidence type="ECO:0000256" key="4">
    <source>
        <dbReference type="ARBA" id="ARBA00022801"/>
    </source>
</evidence>
<keyword evidence="5 9" id="KW-0269">Exonuclease</keyword>
<name>A0A1F4Z093_9BACT</name>
<dbReference type="InterPro" id="IPR041122">
    <property type="entry name" value="RecJ_OB"/>
</dbReference>